<organism evidence="1 2">
    <name type="scientific">Paramecium primaurelia</name>
    <dbReference type="NCBI Taxonomy" id="5886"/>
    <lineage>
        <taxon>Eukaryota</taxon>
        <taxon>Sar</taxon>
        <taxon>Alveolata</taxon>
        <taxon>Ciliophora</taxon>
        <taxon>Intramacronucleata</taxon>
        <taxon>Oligohymenophorea</taxon>
        <taxon>Peniculida</taxon>
        <taxon>Parameciidae</taxon>
        <taxon>Paramecium</taxon>
    </lineage>
</organism>
<evidence type="ECO:0000313" key="2">
    <source>
        <dbReference type="Proteomes" id="UP000688137"/>
    </source>
</evidence>
<comment type="caution">
    <text evidence="1">The sequence shown here is derived from an EMBL/GenBank/DDBJ whole genome shotgun (WGS) entry which is preliminary data.</text>
</comment>
<evidence type="ECO:0000313" key="1">
    <source>
        <dbReference type="EMBL" id="CAD8117669.1"/>
    </source>
</evidence>
<dbReference type="Proteomes" id="UP000688137">
    <property type="component" value="Unassembled WGS sequence"/>
</dbReference>
<sequence>MGNKSAKVERQDSSELLLSQHTNTIDSSQVENSKIFVQENKLSYCFACCNCFGLIKTQVVEIQLSWIDYTLRKLNRGQYRHFQWSDLMKLRLQNLDIKNFEELQAIYLNQIRMIISSYETNSSFYKNKIAEQNEQSKYNIFEYYEEEANTIFEDKQGELFTNNQKLPIIHLDQSFKYFKFILQIILGLKLEDFNQPYQLKNKRINVT</sequence>
<protein>
    <submittedName>
        <fullName evidence="1">Uncharacterized protein</fullName>
    </submittedName>
</protein>
<gene>
    <name evidence="1" type="ORF">PPRIM_AZ9-3.1.T2060010</name>
</gene>
<dbReference type="AlphaFoldDB" id="A0A8S1QPQ4"/>
<name>A0A8S1QPQ4_PARPR</name>
<keyword evidence="2" id="KW-1185">Reference proteome</keyword>
<proteinExistence type="predicted"/>
<accession>A0A8S1QPQ4</accession>
<dbReference type="EMBL" id="CAJJDM010000215">
    <property type="protein sequence ID" value="CAD8117669.1"/>
    <property type="molecule type" value="Genomic_DNA"/>
</dbReference>
<reference evidence="1" key="1">
    <citation type="submission" date="2021-01" db="EMBL/GenBank/DDBJ databases">
        <authorList>
            <consortium name="Genoscope - CEA"/>
            <person name="William W."/>
        </authorList>
    </citation>
    <scope>NUCLEOTIDE SEQUENCE</scope>
</reference>